<protein>
    <submittedName>
        <fullName evidence="6">IclR family transcriptional regulator</fullName>
    </submittedName>
</protein>
<dbReference type="InterPro" id="IPR036388">
    <property type="entry name" value="WH-like_DNA-bd_sf"/>
</dbReference>
<dbReference type="SMART" id="SM00346">
    <property type="entry name" value="HTH_ICLR"/>
    <property type="match status" value="1"/>
</dbReference>
<dbReference type="Gene3D" id="3.30.450.40">
    <property type="match status" value="1"/>
</dbReference>
<dbReference type="GO" id="GO:0003677">
    <property type="term" value="F:DNA binding"/>
    <property type="evidence" value="ECO:0007669"/>
    <property type="project" value="UniProtKB-KW"/>
</dbReference>
<organism evidence="6 7">
    <name type="scientific">Paraburkholderia lacunae</name>
    <dbReference type="NCBI Taxonomy" id="2211104"/>
    <lineage>
        <taxon>Bacteria</taxon>
        <taxon>Pseudomonadati</taxon>
        <taxon>Pseudomonadota</taxon>
        <taxon>Betaproteobacteria</taxon>
        <taxon>Burkholderiales</taxon>
        <taxon>Burkholderiaceae</taxon>
        <taxon>Paraburkholderia</taxon>
    </lineage>
</organism>
<dbReference type="InterPro" id="IPR029016">
    <property type="entry name" value="GAF-like_dom_sf"/>
</dbReference>
<reference evidence="7" key="1">
    <citation type="submission" date="2018-05" db="EMBL/GenBank/DDBJ databases">
        <authorList>
            <person name="Feng T."/>
        </authorList>
    </citation>
    <scope>NUCLEOTIDE SEQUENCE [LARGE SCALE GENOMIC DNA]</scope>
    <source>
        <strain evidence="7">S27</strain>
    </source>
</reference>
<dbReference type="GO" id="GO:0003700">
    <property type="term" value="F:DNA-binding transcription factor activity"/>
    <property type="evidence" value="ECO:0007669"/>
    <property type="project" value="TreeGrafter"/>
</dbReference>
<keyword evidence="2" id="KW-0238">DNA-binding</keyword>
<dbReference type="OrthoDB" id="9807558at2"/>
<evidence type="ECO:0000313" key="6">
    <source>
        <dbReference type="EMBL" id="RDJ98404.1"/>
    </source>
</evidence>
<dbReference type="SUPFAM" id="SSF55781">
    <property type="entry name" value="GAF domain-like"/>
    <property type="match status" value="1"/>
</dbReference>
<name>A0A370MYH1_9BURK</name>
<dbReference type="Gene3D" id="1.10.10.10">
    <property type="entry name" value="Winged helix-like DNA-binding domain superfamily/Winged helix DNA-binding domain"/>
    <property type="match status" value="1"/>
</dbReference>
<comment type="caution">
    <text evidence="6">The sequence shown here is derived from an EMBL/GenBank/DDBJ whole genome shotgun (WGS) entry which is preliminary data.</text>
</comment>
<dbReference type="Pfam" id="PF01614">
    <property type="entry name" value="IclR_C"/>
    <property type="match status" value="1"/>
</dbReference>
<keyword evidence="7" id="KW-1185">Reference proteome</keyword>
<accession>A0A370MYH1</accession>
<sequence length="282" mass="29932">MASTSQELSFSGVLDRGLAIVELLAGSADGLPLSAISDELRIPRSATHRLLTSLCGHGYVRQEEERGTYVLTSKLQVLAFRHLSASGFVDAVQPVINRLAMDTGELVRLAVADNGQLTWVARAQGARSGLRYDPDMGMEAKLSCSATGYAWLSCMSDEEALALVEAQGLGMPDEFGPAAPQTGAEVLERVALARQRGYAVAVQTFTDWMSAVAAPLVHPVSEKAIGVVSVAGPVSRLTEARLHEYAPLLLEAAEEISRLIPGSPSLMNPAMAAFNARQSLVS</sequence>
<dbReference type="SUPFAM" id="SSF46785">
    <property type="entry name" value="Winged helix' DNA-binding domain"/>
    <property type="match status" value="1"/>
</dbReference>
<dbReference type="PROSITE" id="PS51077">
    <property type="entry name" value="HTH_ICLR"/>
    <property type="match status" value="1"/>
</dbReference>
<dbReference type="PROSITE" id="PS51078">
    <property type="entry name" value="ICLR_ED"/>
    <property type="match status" value="1"/>
</dbReference>
<dbReference type="AlphaFoldDB" id="A0A370MYH1"/>
<evidence type="ECO:0000256" key="3">
    <source>
        <dbReference type="ARBA" id="ARBA00023163"/>
    </source>
</evidence>
<dbReference type="EMBL" id="QHKS01000035">
    <property type="protein sequence ID" value="RDJ98404.1"/>
    <property type="molecule type" value="Genomic_DNA"/>
</dbReference>
<feature type="domain" description="IclR-ED" evidence="5">
    <location>
        <begin position="74"/>
        <end position="262"/>
    </location>
</feature>
<dbReference type="PANTHER" id="PTHR30136:SF35">
    <property type="entry name" value="HTH-TYPE TRANSCRIPTIONAL REGULATOR RV1719"/>
    <property type="match status" value="1"/>
</dbReference>
<dbReference type="GO" id="GO:0045892">
    <property type="term" value="P:negative regulation of DNA-templated transcription"/>
    <property type="evidence" value="ECO:0007669"/>
    <property type="project" value="TreeGrafter"/>
</dbReference>
<dbReference type="InterPro" id="IPR050707">
    <property type="entry name" value="HTH_MetabolicPath_Reg"/>
</dbReference>
<evidence type="ECO:0000259" key="4">
    <source>
        <dbReference type="PROSITE" id="PS51077"/>
    </source>
</evidence>
<dbReference type="RefSeq" id="WP_115108299.1">
    <property type="nucleotide sequence ID" value="NZ_QHKS01000035.1"/>
</dbReference>
<feature type="domain" description="HTH iclR-type" evidence="4">
    <location>
        <begin position="11"/>
        <end position="73"/>
    </location>
</feature>
<gene>
    <name evidence="6" type="ORF">DLM46_33750</name>
</gene>
<proteinExistence type="predicted"/>
<dbReference type="Proteomes" id="UP000254875">
    <property type="component" value="Unassembled WGS sequence"/>
</dbReference>
<evidence type="ECO:0000256" key="1">
    <source>
        <dbReference type="ARBA" id="ARBA00023015"/>
    </source>
</evidence>
<dbReference type="InterPro" id="IPR014757">
    <property type="entry name" value="Tscrpt_reg_IclR_C"/>
</dbReference>
<evidence type="ECO:0000313" key="7">
    <source>
        <dbReference type="Proteomes" id="UP000254875"/>
    </source>
</evidence>
<keyword evidence="3" id="KW-0804">Transcription</keyword>
<evidence type="ECO:0000259" key="5">
    <source>
        <dbReference type="PROSITE" id="PS51078"/>
    </source>
</evidence>
<dbReference type="InterPro" id="IPR005471">
    <property type="entry name" value="Tscrpt_reg_IclR_N"/>
</dbReference>
<keyword evidence="1" id="KW-0805">Transcription regulation</keyword>
<dbReference type="InterPro" id="IPR036390">
    <property type="entry name" value="WH_DNA-bd_sf"/>
</dbReference>
<evidence type="ECO:0000256" key="2">
    <source>
        <dbReference type="ARBA" id="ARBA00023125"/>
    </source>
</evidence>
<dbReference type="Pfam" id="PF09339">
    <property type="entry name" value="HTH_IclR"/>
    <property type="match status" value="1"/>
</dbReference>
<dbReference type="PANTHER" id="PTHR30136">
    <property type="entry name" value="HELIX-TURN-HELIX TRANSCRIPTIONAL REGULATOR, ICLR FAMILY"/>
    <property type="match status" value="1"/>
</dbReference>